<proteinExistence type="predicted"/>
<evidence type="ECO:0000313" key="1">
    <source>
        <dbReference type="EMBL" id="CAM9357963.1"/>
    </source>
</evidence>
<reference evidence="1" key="2">
    <citation type="submission" date="2025-03" db="EMBL/GenBank/DDBJ databases">
        <authorList>
            <consortium name="ELIXIR-Norway"/>
            <consortium name="Elixir Norway"/>
        </authorList>
    </citation>
    <scope>NUCLEOTIDE SEQUENCE</scope>
</reference>
<reference evidence="1" key="1">
    <citation type="submission" date="2023-05" db="EMBL/GenBank/DDBJ databases">
        <authorList>
            <consortium name="ELIXIR-Norway"/>
        </authorList>
    </citation>
    <scope>NUCLEOTIDE SEQUENCE</scope>
</reference>
<name>A0AC59Y3S5_RANTA</name>
<organism evidence="1 2">
    <name type="scientific">Rangifer tarandus platyrhynchus</name>
    <name type="common">Svalbard reindeer</name>
    <dbReference type="NCBI Taxonomy" id="3082113"/>
    <lineage>
        <taxon>Eukaryota</taxon>
        <taxon>Metazoa</taxon>
        <taxon>Chordata</taxon>
        <taxon>Craniata</taxon>
        <taxon>Vertebrata</taxon>
        <taxon>Euteleostomi</taxon>
        <taxon>Mammalia</taxon>
        <taxon>Eutheria</taxon>
        <taxon>Laurasiatheria</taxon>
        <taxon>Artiodactyla</taxon>
        <taxon>Ruminantia</taxon>
        <taxon>Pecora</taxon>
        <taxon>Cervidae</taxon>
        <taxon>Odocoileinae</taxon>
        <taxon>Rangifer</taxon>
    </lineage>
</organism>
<dbReference type="Proteomes" id="UP001162501">
    <property type="component" value="Chromosome 1"/>
</dbReference>
<gene>
    <name evidence="1" type="ORF">MRATA1EN22A_LOCUS1437</name>
</gene>
<evidence type="ECO:0000313" key="2">
    <source>
        <dbReference type="Proteomes" id="UP001162501"/>
    </source>
</evidence>
<dbReference type="EMBL" id="OX596085">
    <property type="protein sequence ID" value="CAM9357963.1"/>
    <property type="molecule type" value="Genomic_DNA"/>
</dbReference>
<protein>
    <submittedName>
        <fullName evidence="1">Uncharacterized protein</fullName>
    </submittedName>
</protein>
<sequence length="173" mass="18390">MALQAARSVRAAVGSLRAISAPSAPCSPRPWGLRAGAVRALRTGPALLSSTTVMVISPPSLLLSRVPVPRGTHSENAITLSSTPAALCLGWSEYWSFSFSISPSSEYSGLISFGIDWLDLLAVQGTFKSPPAPQFESIHSLVLSLLYGPALTSVHNYWKNHSFDYTVGTAMSL</sequence>
<accession>A0AC59Y3S5</accession>